<keyword evidence="2" id="KW-1133">Transmembrane helix</keyword>
<name>A0A7E4US68_PANRE</name>
<evidence type="ECO:0000256" key="1">
    <source>
        <dbReference type="SAM" id="MobiDB-lite"/>
    </source>
</evidence>
<dbReference type="Pfam" id="PF12773">
    <property type="entry name" value="DZR"/>
    <property type="match status" value="1"/>
</dbReference>
<keyword evidence="4" id="KW-1185">Reference proteome</keyword>
<dbReference type="Proteomes" id="UP000492821">
    <property type="component" value="Unassembled WGS sequence"/>
</dbReference>
<accession>A0A7E4US68</accession>
<keyword evidence="2" id="KW-0812">Transmembrane</keyword>
<evidence type="ECO:0000313" key="4">
    <source>
        <dbReference type="Proteomes" id="UP000492821"/>
    </source>
</evidence>
<evidence type="ECO:0000313" key="5">
    <source>
        <dbReference type="WBParaSite" id="Pan_g12069.t1"/>
    </source>
</evidence>
<reference evidence="4" key="1">
    <citation type="journal article" date="2013" name="Genetics">
        <title>The draft genome and transcriptome of Panagrellus redivivus are shaped by the harsh demands of a free-living lifestyle.</title>
        <authorList>
            <person name="Srinivasan J."/>
            <person name="Dillman A.R."/>
            <person name="Macchietto M.G."/>
            <person name="Heikkinen L."/>
            <person name="Lakso M."/>
            <person name="Fracchia K.M."/>
            <person name="Antoshechkin I."/>
            <person name="Mortazavi A."/>
            <person name="Wong G."/>
            <person name="Sternberg P.W."/>
        </authorList>
    </citation>
    <scope>NUCLEOTIDE SEQUENCE [LARGE SCALE GENOMIC DNA]</scope>
    <source>
        <strain evidence="4">MT8872</strain>
    </source>
</reference>
<dbReference type="AlphaFoldDB" id="A0A7E4US68"/>
<feature type="region of interest" description="Disordered" evidence="1">
    <location>
        <begin position="1"/>
        <end position="22"/>
    </location>
</feature>
<feature type="domain" description="DZANK-type" evidence="3">
    <location>
        <begin position="25"/>
        <end position="69"/>
    </location>
</feature>
<evidence type="ECO:0000256" key="2">
    <source>
        <dbReference type="SAM" id="Phobius"/>
    </source>
</evidence>
<feature type="compositionally biased region" description="Low complexity" evidence="1">
    <location>
        <begin position="10"/>
        <end position="19"/>
    </location>
</feature>
<dbReference type="InterPro" id="IPR025874">
    <property type="entry name" value="DZR"/>
</dbReference>
<keyword evidence="2" id="KW-0472">Membrane</keyword>
<evidence type="ECO:0000259" key="3">
    <source>
        <dbReference type="Pfam" id="PF12773"/>
    </source>
</evidence>
<organism evidence="4 5">
    <name type="scientific">Panagrellus redivivus</name>
    <name type="common">Microworm</name>
    <dbReference type="NCBI Taxonomy" id="6233"/>
    <lineage>
        <taxon>Eukaryota</taxon>
        <taxon>Metazoa</taxon>
        <taxon>Ecdysozoa</taxon>
        <taxon>Nematoda</taxon>
        <taxon>Chromadorea</taxon>
        <taxon>Rhabditida</taxon>
        <taxon>Tylenchina</taxon>
        <taxon>Panagrolaimomorpha</taxon>
        <taxon>Panagrolaimoidea</taxon>
        <taxon>Panagrolaimidae</taxon>
        <taxon>Panagrellus</taxon>
    </lineage>
</organism>
<reference evidence="5" key="2">
    <citation type="submission" date="2020-10" db="UniProtKB">
        <authorList>
            <consortium name="WormBaseParasite"/>
        </authorList>
    </citation>
    <scope>IDENTIFICATION</scope>
</reference>
<dbReference type="WBParaSite" id="Pan_g12069.t1">
    <property type="protein sequence ID" value="Pan_g12069.t1"/>
    <property type="gene ID" value="Pan_g12069"/>
</dbReference>
<sequence length="114" mass="12598">MPLVPPTLPPNLAAATPSTSTHSECPSCRHPVADTADKFCRKCGIRILMQCSKCHSAVKPADRFCAHCGAKRWQLIEFWRYGILHRSPIFVIGASAAATLAYVGLLFYLKRRQA</sequence>
<feature type="transmembrane region" description="Helical" evidence="2">
    <location>
        <begin position="89"/>
        <end position="109"/>
    </location>
</feature>
<proteinExistence type="predicted"/>
<protein>
    <submittedName>
        <fullName evidence="5">DZANK-type domain-containing protein</fullName>
    </submittedName>
</protein>